<keyword evidence="1" id="KW-0812">Transmembrane</keyword>
<dbReference type="AlphaFoldDB" id="A0A380NID7"/>
<dbReference type="PANTHER" id="PTHR11603:SF147">
    <property type="entry name" value="MEMBRANE PROTEIN"/>
    <property type="match status" value="1"/>
</dbReference>
<feature type="transmembrane region" description="Helical" evidence="1">
    <location>
        <begin position="5"/>
        <end position="22"/>
    </location>
</feature>
<feature type="transmembrane region" description="Helical" evidence="1">
    <location>
        <begin position="42"/>
        <end position="73"/>
    </location>
</feature>
<dbReference type="OrthoDB" id="9780734at2"/>
<proteinExistence type="predicted"/>
<evidence type="ECO:0000313" key="4">
    <source>
        <dbReference type="Proteomes" id="UP000255367"/>
    </source>
</evidence>
<evidence type="ECO:0000313" key="3">
    <source>
        <dbReference type="EMBL" id="SUP41475.1"/>
    </source>
</evidence>
<keyword evidence="1" id="KW-0472">Membrane</keyword>
<dbReference type="Gene3D" id="3.40.50.1010">
    <property type="entry name" value="5'-nuclease"/>
    <property type="match status" value="1"/>
</dbReference>
<dbReference type="InterPro" id="IPR002716">
    <property type="entry name" value="PIN_dom"/>
</dbReference>
<keyword evidence="1" id="KW-1133">Transmembrane helix</keyword>
<accession>A0A380NID7</accession>
<feature type="transmembrane region" description="Helical" evidence="1">
    <location>
        <begin position="94"/>
        <end position="115"/>
    </location>
</feature>
<keyword evidence="4" id="KW-1185">Reference proteome</keyword>
<feature type="domain" description="PIN" evidence="2">
    <location>
        <begin position="187"/>
        <end position="294"/>
    </location>
</feature>
<organism evidence="3 4">
    <name type="scientific">Veillonella criceti</name>
    <dbReference type="NCBI Taxonomy" id="103891"/>
    <lineage>
        <taxon>Bacteria</taxon>
        <taxon>Bacillati</taxon>
        <taxon>Bacillota</taxon>
        <taxon>Negativicutes</taxon>
        <taxon>Veillonellales</taxon>
        <taxon>Veillonellaceae</taxon>
        <taxon>Veillonella</taxon>
    </lineage>
</organism>
<evidence type="ECO:0000259" key="2">
    <source>
        <dbReference type="SMART" id="SM00670"/>
    </source>
</evidence>
<dbReference type="SUPFAM" id="SSF88723">
    <property type="entry name" value="PIN domain-like"/>
    <property type="match status" value="1"/>
</dbReference>
<dbReference type="CDD" id="cd09877">
    <property type="entry name" value="PIN_YacL-like"/>
    <property type="match status" value="1"/>
</dbReference>
<evidence type="ECO:0000256" key="1">
    <source>
        <dbReference type="SAM" id="Phobius"/>
    </source>
</evidence>
<dbReference type="SMART" id="SM00670">
    <property type="entry name" value="PINc"/>
    <property type="match status" value="1"/>
</dbReference>
<dbReference type="PANTHER" id="PTHR11603">
    <property type="entry name" value="AAA FAMILY ATPASE"/>
    <property type="match status" value="1"/>
</dbReference>
<dbReference type="Pfam" id="PF01850">
    <property type="entry name" value="PIN"/>
    <property type="match status" value="1"/>
</dbReference>
<name>A0A380NID7_9FIRM</name>
<dbReference type="Proteomes" id="UP000255367">
    <property type="component" value="Unassembled WGS sequence"/>
</dbReference>
<gene>
    <name evidence="3" type="ORF">NCTC12020_00581</name>
</gene>
<dbReference type="EMBL" id="UHIO01000001">
    <property type="protein sequence ID" value="SUP41475.1"/>
    <property type="molecule type" value="Genomic_DNA"/>
</dbReference>
<dbReference type="InterPro" id="IPR029060">
    <property type="entry name" value="PIN-like_dom_sf"/>
</dbReference>
<sequence>MIYKILRYVIALLVGIMGYMLTDSIMPVLEPIIDVKFWTMGFFGISIIKILALAFGGLLGAVIGFFIAMPIISQGLRLAKNMERLLSRVPNQELMAGTAGLLFGLIIANLIGLAFYRVPLIGSYIPIILSAIFGYIGMRLASRKGPELYANWLQNRTIVKDKKKEAAPKEVEAPAHLAVSDFESVSVAKLLDTSVIIDGRIAELCATGFLEGPLVVPLFVLEELQHISDSADVLKRNRGRRGLDILQGLQQKELIDIKVIDDDFEDITEVDSKLMRLALDKKWKIITNDFNLNKVASLQGIEILNLNDLANALKPAMIPGEWIRVQVIKEGKEDNQGVAYLDDGTMIVIENGAQYVDTSIDVMVTSVLQTSAGRMIFAKAKGTKE</sequence>
<reference evidence="3 4" key="1">
    <citation type="submission" date="2018-06" db="EMBL/GenBank/DDBJ databases">
        <authorList>
            <consortium name="Pathogen Informatics"/>
            <person name="Doyle S."/>
        </authorList>
    </citation>
    <scope>NUCLEOTIDE SEQUENCE [LARGE SCALE GENOMIC DNA]</scope>
    <source>
        <strain evidence="3 4">NCTC12020</strain>
    </source>
</reference>
<protein>
    <submittedName>
        <fullName evidence="3">Uncharacterized PIN and TRAM-domain containing protein TTHA0540</fullName>
    </submittedName>
</protein>
<dbReference type="RefSeq" id="WP_115309818.1">
    <property type="nucleotide sequence ID" value="NZ_UHIO01000001.1"/>
</dbReference>
<feature type="transmembrane region" description="Helical" evidence="1">
    <location>
        <begin position="121"/>
        <end position="138"/>
    </location>
</feature>
<dbReference type="InterPro" id="IPR052041">
    <property type="entry name" value="Nucleic_acid_metab_PIN/TRAM"/>
</dbReference>